<dbReference type="Pfam" id="PF02721">
    <property type="entry name" value="DUF223"/>
    <property type="match status" value="1"/>
</dbReference>
<evidence type="ECO:0000259" key="11">
    <source>
        <dbReference type="Pfam" id="PF02721"/>
    </source>
</evidence>
<evidence type="ECO:0000313" key="15">
    <source>
        <dbReference type="EMBL" id="KAJ7308908.1"/>
    </source>
</evidence>
<keyword evidence="8 9" id="KW-0539">Nucleus</keyword>
<dbReference type="GO" id="GO:0008270">
    <property type="term" value="F:zinc ion binding"/>
    <property type="evidence" value="ECO:0007669"/>
    <property type="project" value="UniProtKB-KW"/>
</dbReference>
<dbReference type="Gene3D" id="2.40.50.140">
    <property type="entry name" value="Nucleic acid-binding proteins"/>
    <property type="match status" value="4"/>
</dbReference>
<accession>A0A9Q0XBE8</accession>
<dbReference type="InterPro" id="IPR007199">
    <property type="entry name" value="Rep_factor-A_N"/>
</dbReference>
<comment type="subcellular location">
    <subcellularLocation>
        <location evidence="1">Nucleus</location>
        <location evidence="1">PML body</location>
    </subcellularLocation>
</comment>
<feature type="region of interest" description="Disordered" evidence="10">
    <location>
        <begin position="112"/>
        <end position="184"/>
    </location>
</feature>
<dbReference type="InterPro" id="IPR004591">
    <property type="entry name" value="Rfa1"/>
</dbReference>
<dbReference type="InterPro" id="IPR013955">
    <property type="entry name" value="Rep_factor-A_C"/>
</dbReference>
<feature type="domain" description="Replication protein A OB" evidence="14">
    <location>
        <begin position="312"/>
        <end position="409"/>
    </location>
</feature>
<dbReference type="Proteomes" id="UP001142489">
    <property type="component" value="Unassembled WGS sequence"/>
</dbReference>
<evidence type="ECO:0000259" key="13">
    <source>
        <dbReference type="Pfam" id="PF08646"/>
    </source>
</evidence>
<evidence type="ECO:0000256" key="9">
    <source>
        <dbReference type="RuleBase" id="RU364130"/>
    </source>
</evidence>
<evidence type="ECO:0000256" key="5">
    <source>
        <dbReference type="ARBA" id="ARBA00022771"/>
    </source>
</evidence>
<evidence type="ECO:0000259" key="14">
    <source>
        <dbReference type="Pfam" id="PF16900"/>
    </source>
</evidence>
<keyword evidence="16" id="KW-1185">Reference proteome</keyword>
<dbReference type="CDD" id="cd04475">
    <property type="entry name" value="RPA1_DBD_B"/>
    <property type="match status" value="1"/>
</dbReference>
<dbReference type="FunFam" id="2.40.50.140:FF:000064">
    <property type="entry name" value="Replication protein A subunit"/>
    <property type="match status" value="1"/>
</dbReference>
<protein>
    <recommendedName>
        <fullName evidence="9">Replication protein A subunit</fullName>
    </recommendedName>
</protein>
<feature type="compositionally biased region" description="Polar residues" evidence="10">
    <location>
        <begin position="134"/>
        <end position="166"/>
    </location>
</feature>
<dbReference type="InterPro" id="IPR047192">
    <property type="entry name" value="Euk_RPA1_DBD_C"/>
</dbReference>
<evidence type="ECO:0000256" key="6">
    <source>
        <dbReference type="ARBA" id="ARBA00022833"/>
    </source>
</evidence>
<dbReference type="CDD" id="cd04474">
    <property type="entry name" value="RPA1_DBD_A"/>
    <property type="match status" value="1"/>
</dbReference>
<feature type="domain" description="Replication factor A C-terminal" evidence="13">
    <location>
        <begin position="468"/>
        <end position="613"/>
    </location>
</feature>
<feature type="domain" description="Replication protein A 70 kDa DNA-binding subunit B/D first OB fold" evidence="11">
    <location>
        <begin position="194"/>
        <end position="296"/>
    </location>
</feature>
<dbReference type="InterPro" id="IPR003871">
    <property type="entry name" value="RFA1B/D_OB_1st"/>
</dbReference>
<keyword evidence="6 9" id="KW-0862">Zinc</keyword>
<comment type="subunit">
    <text evidence="9">Component of the heterotrimeric canonical replication protein A complex (RPA).</text>
</comment>
<dbReference type="InterPro" id="IPR012340">
    <property type="entry name" value="NA-bd_OB-fold"/>
</dbReference>
<keyword evidence="5 9" id="KW-0863">Zinc-finger</keyword>
<gene>
    <name evidence="15" type="ORF">JRQ81_008185</name>
</gene>
<keyword evidence="3 9" id="KW-0235">DNA replication</keyword>
<name>A0A9Q0XBE8_9SAUR</name>
<dbReference type="OrthoDB" id="1751331at2759"/>
<dbReference type="FunFam" id="2.40.50.140:FF:000117">
    <property type="entry name" value="Replication protein A subunit"/>
    <property type="match status" value="1"/>
</dbReference>
<evidence type="ECO:0000256" key="7">
    <source>
        <dbReference type="ARBA" id="ARBA00023125"/>
    </source>
</evidence>
<dbReference type="CDD" id="cd04477">
    <property type="entry name" value="RPA1N"/>
    <property type="match status" value="1"/>
</dbReference>
<keyword evidence="7 9" id="KW-0238">DNA-binding</keyword>
<dbReference type="EMBL" id="JAPFRF010000017">
    <property type="protein sequence ID" value="KAJ7308908.1"/>
    <property type="molecule type" value="Genomic_DNA"/>
</dbReference>
<reference evidence="15" key="1">
    <citation type="journal article" date="2023" name="DNA Res.">
        <title>Chromosome-level genome assembly of Phrynocephalus forsythii using third-generation DNA sequencing and Hi-C analysis.</title>
        <authorList>
            <person name="Qi Y."/>
            <person name="Zhao W."/>
            <person name="Zhao Y."/>
            <person name="Niu C."/>
            <person name="Cao S."/>
            <person name="Zhang Y."/>
        </authorList>
    </citation>
    <scope>NUCLEOTIDE SEQUENCE</scope>
    <source>
        <tissue evidence="15">Muscle</tissue>
    </source>
</reference>
<comment type="caution">
    <text evidence="15">The sequence shown here is derived from an EMBL/GenBank/DDBJ whole genome shotgun (WGS) entry which is preliminary data.</text>
</comment>
<evidence type="ECO:0000256" key="1">
    <source>
        <dbReference type="ARBA" id="ARBA00004322"/>
    </source>
</evidence>
<dbReference type="Pfam" id="PF16900">
    <property type="entry name" value="REPA_OB_2"/>
    <property type="match status" value="1"/>
</dbReference>
<dbReference type="Pfam" id="PF04057">
    <property type="entry name" value="Rep-A_N"/>
    <property type="match status" value="1"/>
</dbReference>
<dbReference type="NCBIfam" id="TIGR00617">
    <property type="entry name" value="rpa1"/>
    <property type="match status" value="1"/>
</dbReference>
<evidence type="ECO:0000256" key="2">
    <source>
        <dbReference type="ARBA" id="ARBA00005690"/>
    </source>
</evidence>
<comment type="similarity">
    <text evidence="2 9">Belongs to the replication factor A protein 1 family.</text>
</comment>
<dbReference type="PANTHER" id="PTHR47165">
    <property type="entry name" value="OS03G0429900 PROTEIN"/>
    <property type="match status" value="1"/>
</dbReference>
<dbReference type="AlphaFoldDB" id="A0A9Q0XBE8"/>
<evidence type="ECO:0000259" key="12">
    <source>
        <dbReference type="Pfam" id="PF04057"/>
    </source>
</evidence>
<organism evidence="15 16">
    <name type="scientific">Phrynocephalus forsythii</name>
    <dbReference type="NCBI Taxonomy" id="171643"/>
    <lineage>
        <taxon>Eukaryota</taxon>
        <taxon>Metazoa</taxon>
        <taxon>Chordata</taxon>
        <taxon>Craniata</taxon>
        <taxon>Vertebrata</taxon>
        <taxon>Euteleostomi</taxon>
        <taxon>Lepidosauria</taxon>
        <taxon>Squamata</taxon>
        <taxon>Bifurcata</taxon>
        <taxon>Unidentata</taxon>
        <taxon>Episquamata</taxon>
        <taxon>Toxicofera</taxon>
        <taxon>Iguania</taxon>
        <taxon>Acrodonta</taxon>
        <taxon>Agamidae</taxon>
        <taxon>Agaminae</taxon>
        <taxon>Phrynocephalus</taxon>
    </lineage>
</organism>
<dbReference type="PANTHER" id="PTHR47165:SF4">
    <property type="entry name" value="OS03G0429900 PROTEIN"/>
    <property type="match status" value="1"/>
</dbReference>
<dbReference type="CDD" id="cd04476">
    <property type="entry name" value="RPA1_DBD_C"/>
    <property type="match status" value="1"/>
</dbReference>
<feature type="domain" description="Replication factor-A protein 1 N-terminal" evidence="12">
    <location>
        <begin position="5"/>
        <end position="102"/>
    </location>
</feature>
<dbReference type="GO" id="GO:0006260">
    <property type="term" value="P:DNA replication"/>
    <property type="evidence" value="ECO:0007669"/>
    <property type="project" value="UniProtKB-KW"/>
</dbReference>
<dbReference type="InterPro" id="IPR031657">
    <property type="entry name" value="REPA_OB_2"/>
</dbReference>
<dbReference type="GO" id="GO:0006281">
    <property type="term" value="P:DNA repair"/>
    <property type="evidence" value="ECO:0007669"/>
    <property type="project" value="InterPro"/>
</dbReference>
<sequence>MAVRLSQGSISAIMEGETVVKPVLQLINIRPISTGNGPPRYRLLMSDGANTLSSFMLATQLNSMVDEQKLVANTVCQVNRFIVNTMKDGRRVVILMDVDVIRRGAATTAKIGNPVQYSESSRPGGNPPQAAGPSANQAASSSTPLQQNESSAGSSAGNVAKPNSASAAARPFGKPCRPGTPGTPGSILPKVVPIASLNPYQSKWTICVRVTQKGQIRTWSNSRGQGKLFSIELVDESGEIRATAFNDQADKFFPLIEMNKVYYFSKGTLKTANKQYTAVKNEYEIAFTNDTVVVPCEEDLNLPSIKFDFVSIGDLEKVDKEAIVDIIGVCQSYADVTKVVVKSTNREVSKRDIHLMDMSGKMVTVALWGPEAEKFDGSRHPVVAIKGSRVSDFGGRSLSVLASSTVIVNPDRPEAFKLRGWFDSEGQRLEPVSISNTRAAFTASGNTFWKTLHEAKTENLGQRPQADYFSCVGTVVHMRKDNCLYQACPTVVCHKKVIDEHNGLYRCEKCDQDFPSFKYRMILGVNIADFQTNQWITCFQEAAEIIVGQSTTYLGELKEKDERAFEEVFQKANFSTYEFRIRVKHDNYNDEFRLKMSAVEVKPVSYKEYGRHLIVNIRKHAAALRS</sequence>
<evidence type="ECO:0000256" key="10">
    <source>
        <dbReference type="SAM" id="MobiDB-lite"/>
    </source>
</evidence>
<dbReference type="GO" id="GO:0006310">
    <property type="term" value="P:DNA recombination"/>
    <property type="evidence" value="ECO:0007669"/>
    <property type="project" value="InterPro"/>
</dbReference>
<dbReference type="Pfam" id="PF08646">
    <property type="entry name" value="Rep_fac-A_C"/>
    <property type="match status" value="1"/>
</dbReference>
<comment type="function">
    <text evidence="9">As part of the heterotrimeric replication protein A complex (RPA/RP-A), binds and stabilizes single-stranded DNA intermediates, that form during DNA replication or upon DNA stress. It prevents their reannealing and in parallel, recruits and activates different proteins and complexes involved in DNA metabolism. Thereby, it plays an essential role both in DNA replication and the cellular response to DNA damage.</text>
</comment>
<dbReference type="GO" id="GO:0016605">
    <property type="term" value="C:PML body"/>
    <property type="evidence" value="ECO:0007669"/>
    <property type="project" value="UniProtKB-SubCell"/>
</dbReference>
<evidence type="ECO:0000256" key="3">
    <source>
        <dbReference type="ARBA" id="ARBA00022705"/>
    </source>
</evidence>
<evidence type="ECO:0000313" key="16">
    <source>
        <dbReference type="Proteomes" id="UP001142489"/>
    </source>
</evidence>
<dbReference type="GO" id="GO:0003677">
    <property type="term" value="F:DNA binding"/>
    <property type="evidence" value="ECO:0007669"/>
    <property type="project" value="UniProtKB-KW"/>
</dbReference>
<dbReference type="SUPFAM" id="SSF50249">
    <property type="entry name" value="Nucleic acid-binding proteins"/>
    <property type="match status" value="4"/>
</dbReference>
<proteinExistence type="inferred from homology"/>
<evidence type="ECO:0000256" key="4">
    <source>
        <dbReference type="ARBA" id="ARBA00022723"/>
    </source>
</evidence>
<evidence type="ECO:0000256" key="8">
    <source>
        <dbReference type="ARBA" id="ARBA00023242"/>
    </source>
</evidence>
<dbReference type="FunFam" id="2.40.50.140:FF:000041">
    <property type="entry name" value="Replication protein A subunit"/>
    <property type="match status" value="1"/>
</dbReference>
<dbReference type="FunFam" id="2.40.50.140:FF:000090">
    <property type="entry name" value="Replication protein A subunit"/>
    <property type="match status" value="1"/>
</dbReference>
<keyword evidence="4 9" id="KW-0479">Metal-binding</keyword>